<accession>A0ABQ6JB43</accession>
<keyword evidence="4" id="KW-0411">Iron-sulfur</keyword>
<evidence type="ECO:0000313" key="7">
    <source>
        <dbReference type="Proteomes" id="UP001157017"/>
    </source>
</evidence>
<proteinExistence type="predicted"/>
<evidence type="ECO:0000256" key="3">
    <source>
        <dbReference type="ARBA" id="ARBA00023004"/>
    </source>
</evidence>
<evidence type="ECO:0000256" key="1">
    <source>
        <dbReference type="ARBA" id="ARBA00022714"/>
    </source>
</evidence>
<comment type="caution">
    <text evidence="6">The sequence shown here is derived from an EMBL/GenBank/DDBJ whole genome shotgun (WGS) entry which is preliminary data.</text>
</comment>
<evidence type="ECO:0000259" key="5">
    <source>
        <dbReference type="PROSITE" id="PS51296"/>
    </source>
</evidence>
<keyword evidence="7" id="KW-1185">Reference proteome</keyword>
<evidence type="ECO:0000256" key="4">
    <source>
        <dbReference type="ARBA" id="ARBA00023014"/>
    </source>
</evidence>
<name>A0ABQ6JB43_9ACTN</name>
<reference evidence="7" key="1">
    <citation type="journal article" date="2019" name="Int. J. Syst. Evol. Microbiol.">
        <title>The Global Catalogue of Microorganisms (GCM) 10K type strain sequencing project: providing services to taxonomists for standard genome sequencing and annotation.</title>
        <authorList>
            <consortium name="The Broad Institute Genomics Platform"/>
            <consortium name="The Broad Institute Genome Sequencing Center for Infectious Disease"/>
            <person name="Wu L."/>
            <person name="Ma J."/>
        </authorList>
    </citation>
    <scope>NUCLEOTIDE SEQUENCE [LARGE SCALE GENOMIC DNA]</scope>
    <source>
        <strain evidence="7">NBRC 108730</strain>
    </source>
</reference>
<dbReference type="EMBL" id="BSUZ01000001">
    <property type="protein sequence ID" value="GMA85019.1"/>
    <property type="molecule type" value="Genomic_DNA"/>
</dbReference>
<gene>
    <name evidence="6" type="ORF">GCM10025868_02690</name>
</gene>
<dbReference type="InterPro" id="IPR017941">
    <property type="entry name" value="Rieske_2Fe-2S"/>
</dbReference>
<feature type="domain" description="Rieske" evidence="5">
    <location>
        <begin position="1"/>
        <end position="46"/>
    </location>
</feature>
<sequence length="47" mass="4664">MADGFIVCPCHNSRFAVADGAPTSDSPAKSALEAKTVTVSGGEVVLG</sequence>
<evidence type="ECO:0000313" key="6">
    <source>
        <dbReference type="EMBL" id="GMA85019.1"/>
    </source>
</evidence>
<protein>
    <recommendedName>
        <fullName evidence="5">Rieske domain-containing protein</fullName>
    </recommendedName>
</protein>
<organism evidence="6 7">
    <name type="scientific">Angustibacter aerolatus</name>
    <dbReference type="NCBI Taxonomy" id="1162965"/>
    <lineage>
        <taxon>Bacteria</taxon>
        <taxon>Bacillati</taxon>
        <taxon>Actinomycetota</taxon>
        <taxon>Actinomycetes</taxon>
        <taxon>Kineosporiales</taxon>
        <taxon>Kineosporiaceae</taxon>
    </lineage>
</organism>
<evidence type="ECO:0000256" key="2">
    <source>
        <dbReference type="ARBA" id="ARBA00022723"/>
    </source>
</evidence>
<dbReference type="InterPro" id="IPR036922">
    <property type="entry name" value="Rieske_2Fe-2S_sf"/>
</dbReference>
<keyword evidence="1" id="KW-0001">2Fe-2S</keyword>
<keyword evidence="3" id="KW-0408">Iron</keyword>
<dbReference type="Proteomes" id="UP001157017">
    <property type="component" value="Unassembled WGS sequence"/>
</dbReference>
<dbReference type="SUPFAM" id="SSF50022">
    <property type="entry name" value="ISP domain"/>
    <property type="match status" value="1"/>
</dbReference>
<dbReference type="PROSITE" id="PS51296">
    <property type="entry name" value="RIESKE"/>
    <property type="match status" value="1"/>
</dbReference>
<dbReference type="Gene3D" id="2.102.10.10">
    <property type="entry name" value="Rieske [2Fe-2S] iron-sulphur domain"/>
    <property type="match status" value="1"/>
</dbReference>
<keyword evidence="2" id="KW-0479">Metal-binding</keyword>